<accession>A0ABQ8V1M3</accession>
<proteinExistence type="predicted"/>
<comment type="caution">
    <text evidence="1">The sequence shown here is derived from an EMBL/GenBank/DDBJ whole genome shotgun (WGS) entry which is preliminary data.</text>
</comment>
<gene>
    <name evidence="1" type="ORF">C8R41DRAFT_971033</name>
</gene>
<evidence type="ECO:0000313" key="2">
    <source>
        <dbReference type="Proteomes" id="UP001150217"/>
    </source>
</evidence>
<name>A0ABQ8V1M3_9AGAR</name>
<reference evidence="1" key="1">
    <citation type="submission" date="2022-08" db="EMBL/GenBank/DDBJ databases">
        <title>A Global Phylogenomic Analysis of the Shiitake Genus Lentinula.</title>
        <authorList>
            <consortium name="DOE Joint Genome Institute"/>
            <person name="Sierra-Patev S."/>
            <person name="Min B."/>
            <person name="Naranjo-Ortiz M."/>
            <person name="Looney B."/>
            <person name="Konkel Z."/>
            <person name="Slot J.C."/>
            <person name="Sakamoto Y."/>
            <person name="Steenwyk J.L."/>
            <person name="Rokas A."/>
            <person name="Carro J."/>
            <person name="Camarero S."/>
            <person name="Ferreira P."/>
            <person name="Molpeceres G."/>
            <person name="Ruiz-Duenas F.J."/>
            <person name="Serrano A."/>
            <person name="Henrissat B."/>
            <person name="Drula E."/>
            <person name="Hughes K.W."/>
            <person name="Mata J.L."/>
            <person name="Ishikawa N.K."/>
            <person name="Vargas-Isla R."/>
            <person name="Ushijima S."/>
            <person name="Smith C.A."/>
            <person name="Ahrendt S."/>
            <person name="Andreopoulos W."/>
            <person name="He G."/>
            <person name="Labutti K."/>
            <person name="Lipzen A."/>
            <person name="Ng V."/>
            <person name="Riley R."/>
            <person name="Sandor L."/>
            <person name="Barry K."/>
            <person name="Martinez A.T."/>
            <person name="Xiao Y."/>
            <person name="Gibbons J.G."/>
            <person name="Terashima K."/>
            <person name="Grigoriev I.V."/>
            <person name="Hibbett D.S."/>
        </authorList>
    </citation>
    <scope>NUCLEOTIDE SEQUENCE</scope>
    <source>
        <strain evidence="1">RHP3577 ss4</strain>
    </source>
</reference>
<dbReference type="Gene3D" id="3.50.50.60">
    <property type="entry name" value="FAD/NAD(P)-binding domain"/>
    <property type="match status" value="1"/>
</dbReference>
<sequence length="49" mass="5319">MSQTTAHSTQTPEELDVVIVGAGYSGIHHYRKQGYSVRILEAESDLGDA</sequence>
<evidence type="ECO:0000313" key="1">
    <source>
        <dbReference type="EMBL" id="KAJ4469356.1"/>
    </source>
</evidence>
<dbReference type="InterPro" id="IPR036188">
    <property type="entry name" value="FAD/NAD-bd_sf"/>
</dbReference>
<protein>
    <recommendedName>
        <fullName evidence="3">FAD dependent oxidoreductase domain-containing protein</fullName>
    </recommendedName>
</protein>
<dbReference type="SUPFAM" id="SSF51905">
    <property type="entry name" value="FAD/NAD(P)-binding domain"/>
    <property type="match status" value="1"/>
</dbReference>
<dbReference type="Proteomes" id="UP001150217">
    <property type="component" value="Unassembled WGS sequence"/>
</dbReference>
<dbReference type="EMBL" id="JANVFT010000096">
    <property type="protein sequence ID" value="KAJ4469356.1"/>
    <property type="molecule type" value="Genomic_DNA"/>
</dbReference>
<organism evidence="1 2">
    <name type="scientific">Lentinula lateritia</name>
    <dbReference type="NCBI Taxonomy" id="40482"/>
    <lineage>
        <taxon>Eukaryota</taxon>
        <taxon>Fungi</taxon>
        <taxon>Dikarya</taxon>
        <taxon>Basidiomycota</taxon>
        <taxon>Agaricomycotina</taxon>
        <taxon>Agaricomycetes</taxon>
        <taxon>Agaricomycetidae</taxon>
        <taxon>Agaricales</taxon>
        <taxon>Marasmiineae</taxon>
        <taxon>Omphalotaceae</taxon>
        <taxon>Lentinula</taxon>
    </lineage>
</organism>
<keyword evidence="2" id="KW-1185">Reference proteome</keyword>
<evidence type="ECO:0008006" key="3">
    <source>
        <dbReference type="Google" id="ProtNLM"/>
    </source>
</evidence>